<accession>A0A4S2GX72</accession>
<keyword evidence="2" id="KW-1185">Reference proteome</keyword>
<proteinExistence type="predicted"/>
<comment type="caution">
    <text evidence="1">The sequence shown here is derived from an EMBL/GenBank/DDBJ whole genome shotgun (WGS) entry which is preliminary data.</text>
</comment>
<evidence type="ECO:0000313" key="1">
    <source>
        <dbReference type="EMBL" id="TGY87633.1"/>
    </source>
</evidence>
<dbReference type="AlphaFoldDB" id="A0A4S2GX72"/>
<dbReference type="Proteomes" id="UP000308054">
    <property type="component" value="Unassembled WGS sequence"/>
</dbReference>
<dbReference type="EMBL" id="SRXW01000005">
    <property type="protein sequence ID" value="TGY87633.1"/>
    <property type="molecule type" value="Genomic_DNA"/>
</dbReference>
<evidence type="ECO:0000313" key="2">
    <source>
        <dbReference type="Proteomes" id="UP000308054"/>
    </source>
</evidence>
<protein>
    <submittedName>
        <fullName evidence="1">Uncharacterized protein</fullName>
    </submittedName>
</protein>
<organism evidence="1 2">
    <name type="scientific">Marinicauda algicola</name>
    <dbReference type="NCBI Taxonomy" id="2029849"/>
    <lineage>
        <taxon>Bacteria</taxon>
        <taxon>Pseudomonadati</taxon>
        <taxon>Pseudomonadota</taxon>
        <taxon>Alphaproteobacteria</taxon>
        <taxon>Maricaulales</taxon>
        <taxon>Maricaulaceae</taxon>
        <taxon>Marinicauda</taxon>
    </lineage>
</organism>
<reference evidence="1 2" key="1">
    <citation type="journal article" date="2017" name="Int. J. Syst. Evol. Microbiol.">
        <title>Marinicauda algicola sp. nov., isolated from a marine red alga Rhodosorus marinus.</title>
        <authorList>
            <person name="Jeong S.E."/>
            <person name="Jeon S.H."/>
            <person name="Chun B.H."/>
            <person name="Kim D.W."/>
            <person name="Jeon C.O."/>
        </authorList>
    </citation>
    <scope>NUCLEOTIDE SEQUENCE [LARGE SCALE GENOMIC DNA]</scope>
    <source>
        <strain evidence="1 2">JCM 31718</strain>
    </source>
</reference>
<gene>
    <name evidence="1" type="ORF">E5163_14460</name>
</gene>
<name>A0A4S2GX72_9PROT</name>
<sequence length="146" mass="17445">MEQDQTKIRHIWNQERVPVIHRRTGEREKHRVRLPYSKENRTWLQHSGRAEPVWNRLEKCWLTPKSWFNGLVKRCLEHYGSVYIVQPYNEMEKCAPACKNATGFECECSCMGAYHGIRNDGSWFEVDEAFAFRWKGQSLACRLLRR</sequence>